<dbReference type="Gene3D" id="6.10.250.690">
    <property type="match status" value="1"/>
</dbReference>
<evidence type="ECO:0000256" key="7">
    <source>
        <dbReference type="PROSITE-ProRule" id="PRU01091"/>
    </source>
</evidence>
<dbReference type="GO" id="GO:0005829">
    <property type="term" value="C:cytosol"/>
    <property type="evidence" value="ECO:0007669"/>
    <property type="project" value="TreeGrafter"/>
</dbReference>
<dbReference type="Pfam" id="PF00486">
    <property type="entry name" value="Trans_reg_C"/>
    <property type="match status" value="1"/>
</dbReference>
<feature type="DNA-binding region" description="OmpR/PhoB-type" evidence="7">
    <location>
        <begin position="131"/>
        <end position="229"/>
    </location>
</feature>
<dbReference type="AlphaFoldDB" id="A0A561U1H3"/>
<organism evidence="10 11">
    <name type="scientific">Saccharopolyspora dendranthemae</name>
    <dbReference type="NCBI Taxonomy" id="1181886"/>
    <lineage>
        <taxon>Bacteria</taxon>
        <taxon>Bacillati</taxon>
        <taxon>Actinomycetota</taxon>
        <taxon>Actinomycetes</taxon>
        <taxon>Pseudonocardiales</taxon>
        <taxon>Pseudonocardiaceae</taxon>
        <taxon>Saccharopolyspora</taxon>
    </lineage>
</organism>
<evidence type="ECO:0000313" key="11">
    <source>
        <dbReference type="Proteomes" id="UP000316184"/>
    </source>
</evidence>
<dbReference type="Gene3D" id="1.10.10.10">
    <property type="entry name" value="Winged helix-like DNA-binding domain superfamily/Winged helix DNA-binding domain"/>
    <property type="match status" value="1"/>
</dbReference>
<name>A0A561U1H3_9PSEU</name>
<dbReference type="Gene3D" id="3.40.50.2300">
    <property type="match status" value="1"/>
</dbReference>
<dbReference type="GO" id="GO:0000156">
    <property type="term" value="F:phosphorelay response regulator activity"/>
    <property type="evidence" value="ECO:0007669"/>
    <property type="project" value="TreeGrafter"/>
</dbReference>
<feature type="domain" description="Response regulatory" evidence="8">
    <location>
        <begin position="8"/>
        <end position="122"/>
    </location>
</feature>
<dbReference type="InterPro" id="IPR001789">
    <property type="entry name" value="Sig_transdc_resp-reg_receiver"/>
</dbReference>
<evidence type="ECO:0000256" key="5">
    <source>
        <dbReference type="ARBA" id="ARBA00023163"/>
    </source>
</evidence>
<dbReference type="GO" id="GO:0006355">
    <property type="term" value="P:regulation of DNA-templated transcription"/>
    <property type="evidence" value="ECO:0007669"/>
    <property type="project" value="InterPro"/>
</dbReference>
<dbReference type="PANTHER" id="PTHR48111">
    <property type="entry name" value="REGULATOR OF RPOS"/>
    <property type="match status" value="1"/>
</dbReference>
<evidence type="ECO:0000256" key="2">
    <source>
        <dbReference type="ARBA" id="ARBA00023012"/>
    </source>
</evidence>
<feature type="modified residue" description="4-aspartylphosphate" evidence="6">
    <location>
        <position position="57"/>
    </location>
</feature>
<dbReference type="SMART" id="SM00862">
    <property type="entry name" value="Trans_reg_C"/>
    <property type="match status" value="1"/>
</dbReference>
<dbReference type="InterPro" id="IPR039420">
    <property type="entry name" value="WalR-like"/>
</dbReference>
<evidence type="ECO:0000256" key="4">
    <source>
        <dbReference type="ARBA" id="ARBA00023125"/>
    </source>
</evidence>
<dbReference type="PANTHER" id="PTHR48111:SF36">
    <property type="entry name" value="TRANSCRIPTIONAL REGULATORY PROTEIN CUTR"/>
    <property type="match status" value="1"/>
</dbReference>
<gene>
    <name evidence="10" type="ORF">FHU35_1557</name>
</gene>
<keyword evidence="3" id="KW-0805">Transcription regulation</keyword>
<evidence type="ECO:0000313" key="10">
    <source>
        <dbReference type="EMBL" id="TWF93217.1"/>
    </source>
</evidence>
<dbReference type="Pfam" id="PF00072">
    <property type="entry name" value="Response_reg"/>
    <property type="match status" value="1"/>
</dbReference>
<evidence type="ECO:0000259" key="9">
    <source>
        <dbReference type="PROSITE" id="PS51755"/>
    </source>
</evidence>
<keyword evidence="4 7" id="KW-0238">DNA-binding</keyword>
<dbReference type="EMBL" id="VIWX01000005">
    <property type="protein sequence ID" value="TWF93217.1"/>
    <property type="molecule type" value="Genomic_DNA"/>
</dbReference>
<evidence type="ECO:0000256" key="3">
    <source>
        <dbReference type="ARBA" id="ARBA00023015"/>
    </source>
</evidence>
<keyword evidence="5" id="KW-0804">Transcription</keyword>
<dbReference type="Proteomes" id="UP000316184">
    <property type="component" value="Unassembled WGS sequence"/>
</dbReference>
<comment type="caution">
    <text evidence="10">The sequence shown here is derived from an EMBL/GenBank/DDBJ whole genome shotgun (WGS) entry which is preliminary data.</text>
</comment>
<keyword evidence="11" id="KW-1185">Reference proteome</keyword>
<protein>
    <submittedName>
        <fullName evidence="10">DNA-binding response OmpR family regulator</fullName>
    </submittedName>
</protein>
<accession>A0A561U1H3</accession>
<reference evidence="10 11" key="1">
    <citation type="submission" date="2019-06" db="EMBL/GenBank/DDBJ databases">
        <title>Sequencing the genomes of 1000 actinobacteria strains.</title>
        <authorList>
            <person name="Klenk H.-P."/>
        </authorList>
    </citation>
    <scope>NUCLEOTIDE SEQUENCE [LARGE SCALE GENOMIC DNA]</scope>
    <source>
        <strain evidence="10 11">DSM 46699</strain>
    </source>
</reference>
<dbReference type="SMART" id="SM00448">
    <property type="entry name" value="REC"/>
    <property type="match status" value="1"/>
</dbReference>
<dbReference type="FunFam" id="3.40.50.2300:FF:000001">
    <property type="entry name" value="DNA-binding response regulator PhoB"/>
    <property type="match status" value="1"/>
</dbReference>
<feature type="domain" description="OmpR/PhoB-type" evidence="9">
    <location>
        <begin position="131"/>
        <end position="229"/>
    </location>
</feature>
<dbReference type="GO" id="GO:0000976">
    <property type="term" value="F:transcription cis-regulatory region binding"/>
    <property type="evidence" value="ECO:0007669"/>
    <property type="project" value="TreeGrafter"/>
</dbReference>
<dbReference type="CDD" id="cd00383">
    <property type="entry name" value="trans_reg_C"/>
    <property type="match status" value="1"/>
</dbReference>
<dbReference type="InterPro" id="IPR001867">
    <property type="entry name" value="OmpR/PhoB-type_DNA-bd"/>
</dbReference>
<dbReference type="InterPro" id="IPR036388">
    <property type="entry name" value="WH-like_DNA-bd_sf"/>
</dbReference>
<dbReference type="SUPFAM" id="SSF52172">
    <property type="entry name" value="CheY-like"/>
    <property type="match status" value="1"/>
</dbReference>
<evidence type="ECO:0000256" key="6">
    <source>
        <dbReference type="PROSITE-ProRule" id="PRU00169"/>
    </source>
</evidence>
<keyword evidence="2" id="KW-0902">Two-component regulatory system</keyword>
<keyword evidence="1 6" id="KW-0597">Phosphoprotein</keyword>
<dbReference type="InterPro" id="IPR011006">
    <property type="entry name" value="CheY-like_superfamily"/>
</dbReference>
<dbReference type="GO" id="GO:0032993">
    <property type="term" value="C:protein-DNA complex"/>
    <property type="evidence" value="ECO:0007669"/>
    <property type="project" value="TreeGrafter"/>
</dbReference>
<sequence>MLVTMLPRVLVVDDEPGVRTALRRGLSAEGMEVSVAADGTEALRLATTGAFDVVLLDVMLPGMSGYRVLERMREQDVATPVLLISAKSGEVDQADGLDLGADGYLVKPFSFLVLVAQVRALLRRRDNAGQQACLRVGALEIDRSNREVHWGGQPVTLSPREFGLLVALASHPESVVPKDDLLRMVWGEEQFVTRNVVEVYVGYLRRKLTAVGAGELVQTVRGQGYRVSADA</sequence>
<dbReference type="PROSITE" id="PS50110">
    <property type="entry name" value="RESPONSE_REGULATORY"/>
    <property type="match status" value="1"/>
</dbReference>
<dbReference type="PROSITE" id="PS51755">
    <property type="entry name" value="OMPR_PHOB"/>
    <property type="match status" value="1"/>
</dbReference>
<evidence type="ECO:0000256" key="1">
    <source>
        <dbReference type="ARBA" id="ARBA00022553"/>
    </source>
</evidence>
<evidence type="ECO:0000259" key="8">
    <source>
        <dbReference type="PROSITE" id="PS50110"/>
    </source>
</evidence>
<proteinExistence type="predicted"/>